<evidence type="ECO:0000256" key="6">
    <source>
        <dbReference type="SAM" id="MobiDB-lite"/>
    </source>
</evidence>
<proteinExistence type="predicted"/>
<dbReference type="SMART" id="SM00259">
    <property type="entry name" value="ZnF_A20"/>
    <property type="match status" value="1"/>
</dbReference>
<keyword evidence="10" id="KW-1185">Reference proteome</keyword>
<dbReference type="PANTHER" id="PTHR10634">
    <property type="entry name" value="AN1-TYPE ZINC FINGER PROTEIN"/>
    <property type="match status" value="1"/>
</dbReference>
<dbReference type="InterPro" id="IPR035896">
    <property type="entry name" value="AN1-like_Znf"/>
</dbReference>
<dbReference type="Pfam" id="PF01428">
    <property type="entry name" value="zf-AN1"/>
    <property type="match status" value="1"/>
</dbReference>
<evidence type="ECO:0000256" key="3">
    <source>
        <dbReference type="ARBA" id="ARBA00022771"/>
    </source>
</evidence>
<evidence type="ECO:0000313" key="9">
    <source>
        <dbReference type="EMBL" id="CAA0808894.1"/>
    </source>
</evidence>
<feature type="region of interest" description="Disordered" evidence="6">
    <location>
        <begin position="150"/>
        <end position="173"/>
    </location>
</feature>
<gene>
    <name evidence="9" type="ORF">SHERM_11117</name>
</gene>
<organism evidence="9 10">
    <name type="scientific">Striga hermonthica</name>
    <name type="common">Purple witchweed</name>
    <name type="synonym">Buchnera hermonthica</name>
    <dbReference type="NCBI Taxonomy" id="68872"/>
    <lineage>
        <taxon>Eukaryota</taxon>
        <taxon>Viridiplantae</taxon>
        <taxon>Streptophyta</taxon>
        <taxon>Embryophyta</taxon>
        <taxon>Tracheophyta</taxon>
        <taxon>Spermatophyta</taxon>
        <taxon>Magnoliopsida</taxon>
        <taxon>eudicotyledons</taxon>
        <taxon>Gunneridae</taxon>
        <taxon>Pentapetalae</taxon>
        <taxon>asterids</taxon>
        <taxon>lamiids</taxon>
        <taxon>Lamiales</taxon>
        <taxon>Orobanchaceae</taxon>
        <taxon>Buchnereae</taxon>
        <taxon>Striga</taxon>
    </lineage>
</organism>
<keyword evidence="4" id="KW-0862">Zinc</keyword>
<dbReference type="PROSITE" id="PS51036">
    <property type="entry name" value="ZF_A20"/>
    <property type="match status" value="1"/>
</dbReference>
<dbReference type="GO" id="GO:0008270">
    <property type="term" value="F:zinc ion binding"/>
    <property type="evidence" value="ECO:0007669"/>
    <property type="project" value="UniProtKB-KW"/>
</dbReference>
<evidence type="ECO:0000256" key="5">
    <source>
        <dbReference type="PROSITE-ProRule" id="PRU00449"/>
    </source>
</evidence>
<dbReference type="Gene3D" id="1.20.5.4770">
    <property type="match status" value="1"/>
</dbReference>
<dbReference type="OrthoDB" id="428577at2759"/>
<evidence type="ECO:0000256" key="1">
    <source>
        <dbReference type="ARBA" id="ARBA00003732"/>
    </source>
</evidence>
<dbReference type="EMBL" id="CACSLK010003174">
    <property type="protein sequence ID" value="CAA0808894.1"/>
    <property type="molecule type" value="Genomic_DNA"/>
</dbReference>
<evidence type="ECO:0000256" key="4">
    <source>
        <dbReference type="ARBA" id="ARBA00022833"/>
    </source>
</evidence>
<dbReference type="GO" id="GO:0003677">
    <property type="term" value="F:DNA binding"/>
    <property type="evidence" value="ECO:0007669"/>
    <property type="project" value="InterPro"/>
</dbReference>
<comment type="function">
    <text evidence="1">May be involved in environmental stress response.</text>
</comment>
<evidence type="ECO:0000259" key="7">
    <source>
        <dbReference type="PROSITE" id="PS51036"/>
    </source>
</evidence>
<dbReference type="FunFam" id="4.10.1110.10:FF:000001">
    <property type="entry name" value="Zinc finger AN1-type containing 6"/>
    <property type="match status" value="1"/>
</dbReference>
<reference evidence="9" key="1">
    <citation type="submission" date="2019-12" db="EMBL/GenBank/DDBJ databases">
        <authorList>
            <person name="Scholes J."/>
        </authorList>
    </citation>
    <scope>NUCLEOTIDE SEQUENCE</scope>
</reference>
<evidence type="ECO:0000259" key="8">
    <source>
        <dbReference type="PROSITE" id="PS51039"/>
    </source>
</evidence>
<accession>A0A9N7MET8</accession>
<comment type="caution">
    <text evidence="9">The sequence shown here is derived from an EMBL/GenBank/DDBJ whole genome shotgun (WGS) entry which is preliminary data.</text>
</comment>
<dbReference type="PROSITE" id="PS51039">
    <property type="entry name" value="ZF_AN1"/>
    <property type="match status" value="1"/>
</dbReference>
<dbReference type="InterPro" id="IPR000058">
    <property type="entry name" value="Znf_AN1"/>
</dbReference>
<dbReference type="SMART" id="SM00154">
    <property type="entry name" value="ZnF_AN1"/>
    <property type="match status" value="1"/>
</dbReference>
<dbReference type="PANTHER" id="PTHR10634:SF158">
    <property type="entry name" value="ZINC FINGER A20 AND AN1 DOMAIN-CONTAINING STRESS-ASSOCIATED PROTEIN 4-LIKE"/>
    <property type="match status" value="1"/>
</dbReference>
<dbReference type="Proteomes" id="UP001153555">
    <property type="component" value="Unassembled WGS sequence"/>
</dbReference>
<feature type="domain" description="AN1-type" evidence="8">
    <location>
        <begin position="189"/>
        <end position="235"/>
    </location>
</feature>
<dbReference type="Gene3D" id="4.10.1110.10">
    <property type="entry name" value="AN1-like Zinc finger"/>
    <property type="match status" value="1"/>
</dbReference>
<dbReference type="SUPFAM" id="SSF118310">
    <property type="entry name" value="AN1-like Zinc finger"/>
    <property type="match status" value="1"/>
</dbReference>
<sequence>MEFHLLEKRSYRVPSRALSIWMCVGVRVASTEHACGRRRRRLKTRMKSNTMGLSGWHASCGMGSEAESLTKNNYSVYPPRTEKGEMEQNESGCEQPQAPALCVNNCGFFGTAATMNMCSKCYKDLFLKQEQAKLAASSFQSIVNGSSSSVTDKDSIIPENIEPDGPKSEIVGPQAPSALPKVEENEEVKKGPNKCGMCRKRVGLTGFTCRCGSIFCSVHRYSDKHECTFDYRSAGQEAIAKANPVVKADKINKI</sequence>
<name>A0A9N7MET8_STRHE</name>
<dbReference type="AlphaFoldDB" id="A0A9N7MET8"/>
<dbReference type="InterPro" id="IPR050652">
    <property type="entry name" value="AN1_A20_ZnFinger"/>
</dbReference>
<feature type="domain" description="A20-type" evidence="7">
    <location>
        <begin position="96"/>
        <end position="130"/>
    </location>
</feature>
<protein>
    <submittedName>
        <fullName evidence="9">Zinc finger A20 and AN1 domain-containing stress-associated protein 4</fullName>
    </submittedName>
</protein>
<keyword evidence="3 5" id="KW-0863">Zinc-finger</keyword>
<evidence type="ECO:0000256" key="2">
    <source>
        <dbReference type="ARBA" id="ARBA00022723"/>
    </source>
</evidence>
<keyword evidence="2" id="KW-0479">Metal-binding</keyword>
<dbReference type="Pfam" id="PF01754">
    <property type="entry name" value="zf-A20"/>
    <property type="match status" value="1"/>
</dbReference>
<dbReference type="SUPFAM" id="SSF57716">
    <property type="entry name" value="Glucocorticoid receptor-like (DNA-binding domain)"/>
    <property type="match status" value="1"/>
</dbReference>
<dbReference type="InterPro" id="IPR002653">
    <property type="entry name" value="Znf_A20"/>
</dbReference>
<evidence type="ECO:0000313" key="10">
    <source>
        <dbReference type="Proteomes" id="UP001153555"/>
    </source>
</evidence>